<keyword evidence="2" id="KW-0805">Transcription regulation</keyword>
<dbReference type="InterPro" id="IPR000847">
    <property type="entry name" value="LysR_HTH_N"/>
</dbReference>
<dbReference type="PRINTS" id="PR00039">
    <property type="entry name" value="HTHLYSR"/>
</dbReference>
<dbReference type="PROSITE" id="PS50931">
    <property type="entry name" value="HTH_LYSR"/>
    <property type="match status" value="1"/>
</dbReference>
<dbReference type="FunFam" id="1.10.10.10:FF:000001">
    <property type="entry name" value="LysR family transcriptional regulator"/>
    <property type="match status" value="1"/>
</dbReference>
<dbReference type="InterPro" id="IPR036388">
    <property type="entry name" value="WH-like_DNA-bd_sf"/>
</dbReference>
<evidence type="ECO:0000259" key="5">
    <source>
        <dbReference type="PROSITE" id="PS50931"/>
    </source>
</evidence>
<dbReference type="GO" id="GO:0003700">
    <property type="term" value="F:DNA-binding transcription factor activity"/>
    <property type="evidence" value="ECO:0007669"/>
    <property type="project" value="InterPro"/>
</dbReference>
<keyword evidence="4" id="KW-0804">Transcription</keyword>
<evidence type="ECO:0000256" key="1">
    <source>
        <dbReference type="ARBA" id="ARBA00009437"/>
    </source>
</evidence>
<reference evidence="6 7" key="1">
    <citation type="submission" date="2016-10" db="EMBL/GenBank/DDBJ databases">
        <authorList>
            <person name="de Groot N.N."/>
        </authorList>
    </citation>
    <scope>NUCLEOTIDE SEQUENCE [LARGE SCALE GENOMIC DNA]</scope>
    <source>
        <strain evidence="6 7">DSM 1736</strain>
    </source>
</reference>
<dbReference type="InterPro" id="IPR005119">
    <property type="entry name" value="LysR_subst-bd"/>
</dbReference>
<protein>
    <submittedName>
        <fullName evidence="6">DNA-binding transcriptional regulator, LysR family</fullName>
    </submittedName>
</protein>
<evidence type="ECO:0000256" key="2">
    <source>
        <dbReference type="ARBA" id="ARBA00023015"/>
    </source>
</evidence>
<dbReference type="InterPro" id="IPR036390">
    <property type="entry name" value="WH_DNA-bd_sf"/>
</dbReference>
<feature type="domain" description="HTH lysR-type" evidence="5">
    <location>
        <begin position="1"/>
        <end position="58"/>
    </location>
</feature>
<name>A0A1G9SNB1_9FIRM</name>
<evidence type="ECO:0000313" key="6">
    <source>
        <dbReference type="EMBL" id="SDM36966.1"/>
    </source>
</evidence>
<dbReference type="Pfam" id="PF00126">
    <property type="entry name" value="HTH_1"/>
    <property type="match status" value="1"/>
</dbReference>
<dbReference type="Pfam" id="PF03466">
    <property type="entry name" value="LysR_substrate"/>
    <property type="match status" value="1"/>
</dbReference>
<keyword evidence="7" id="KW-1185">Reference proteome</keyword>
<gene>
    <name evidence="6" type="ORF">SAMN04488502_10468</name>
</gene>
<dbReference type="SUPFAM" id="SSF46785">
    <property type="entry name" value="Winged helix' DNA-binding domain"/>
    <property type="match status" value="1"/>
</dbReference>
<evidence type="ECO:0000256" key="4">
    <source>
        <dbReference type="ARBA" id="ARBA00023163"/>
    </source>
</evidence>
<dbReference type="Gene3D" id="1.10.10.10">
    <property type="entry name" value="Winged helix-like DNA-binding domain superfamily/Winged helix DNA-binding domain"/>
    <property type="match status" value="1"/>
</dbReference>
<dbReference type="STRING" id="146817.SAMN04488502_10468"/>
<dbReference type="PANTHER" id="PTHR30419:SF25">
    <property type="entry name" value="HTH-TYPE TRANSCRIPTIONAL REGULATOR YTLI"/>
    <property type="match status" value="1"/>
</dbReference>
<comment type="similarity">
    <text evidence="1">Belongs to the LysR transcriptional regulatory family.</text>
</comment>
<dbReference type="EMBL" id="FNHB01000004">
    <property type="protein sequence ID" value="SDM36966.1"/>
    <property type="molecule type" value="Genomic_DNA"/>
</dbReference>
<dbReference type="GO" id="GO:0003677">
    <property type="term" value="F:DNA binding"/>
    <property type="evidence" value="ECO:0007669"/>
    <property type="project" value="UniProtKB-KW"/>
</dbReference>
<dbReference type="InterPro" id="IPR050950">
    <property type="entry name" value="HTH-type_LysR_regulators"/>
</dbReference>
<dbReference type="PANTHER" id="PTHR30419">
    <property type="entry name" value="HTH-TYPE TRANSCRIPTIONAL REGULATOR YBHD"/>
    <property type="match status" value="1"/>
</dbReference>
<proteinExistence type="inferred from homology"/>
<dbReference type="RefSeq" id="WP_092072123.1">
    <property type="nucleotide sequence ID" value="NZ_FNHB01000004.1"/>
</dbReference>
<dbReference type="Proteomes" id="UP000214880">
    <property type="component" value="Unassembled WGS sequence"/>
</dbReference>
<dbReference type="GO" id="GO:0005829">
    <property type="term" value="C:cytosol"/>
    <property type="evidence" value="ECO:0007669"/>
    <property type="project" value="TreeGrafter"/>
</dbReference>
<keyword evidence="3 6" id="KW-0238">DNA-binding</keyword>
<sequence length="295" mass="34061">MDIVTLKYFVKVCENKSFTKSSRELFITQQALSRIIGNLEKEIASPLFNRSHIGVSLTEMGQYLYPRAKAMIEVFEEFQEETYIEAKKQKQSIKMGFSPGTLQILGAKELLEFTDKHDDINLKISEYSDVSCEANVLNETLDTAFTINPHNAVDFHYYSLIKDHFVAVVNKSNPIAQKESISFEDLREESLILLDDTFRMQLVVAEHFKKAGIRPRVYSRCNHDLNTAYDFVALNKGIFIFVNSLAKIDAYDELVRIPISVPTAFWDLGFIIKKDKKISQPLKKFMSYFFRKPHL</sequence>
<accession>A0A1G9SNB1</accession>
<dbReference type="SUPFAM" id="SSF53850">
    <property type="entry name" value="Periplasmic binding protein-like II"/>
    <property type="match status" value="1"/>
</dbReference>
<dbReference type="Gene3D" id="3.40.190.290">
    <property type="match status" value="1"/>
</dbReference>
<dbReference type="AlphaFoldDB" id="A0A1G9SNB1"/>
<evidence type="ECO:0000313" key="7">
    <source>
        <dbReference type="Proteomes" id="UP000214880"/>
    </source>
</evidence>
<organism evidence="6 7">
    <name type="scientific">Dendrosporobacter quercicolus</name>
    <dbReference type="NCBI Taxonomy" id="146817"/>
    <lineage>
        <taxon>Bacteria</taxon>
        <taxon>Bacillati</taxon>
        <taxon>Bacillota</taxon>
        <taxon>Negativicutes</taxon>
        <taxon>Selenomonadales</taxon>
        <taxon>Sporomusaceae</taxon>
        <taxon>Dendrosporobacter</taxon>
    </lineage>
</organism>
<dbReference type="CDD" id="cd05466">
    <property type="entry name" value="PBP2_LTTR_substrate"/>
    <property type="match status" value="1"/>
</dbReference>
<evidence type="ECO:0000256" key="3">
    <source>
        <dbReference type="ARBA" id="ARBA00023125"/>
    </source>
</evidence>
<dbReference type="OrthoDB" id="1624015at2"/>